<feature type="compositionally biased region" description="Basic and acidic residues" evidence="1">
    <location>
        <begin position="63"/>
        <end position="73"/>
    </location>
</feature>
<feature type="domain" description="Type VII secretion system protein EssD-like" evidence="2">
    <location>
        <begin position="23"/>
        <end position="144"/>
    </location>
</feature>
<dbReference type="Proteomes" id="UP000258016">
    <property type="component" value="Chromosome"/>
</dbReference>
<keyword evidence="4" id="KW-1185">Reference proteome</keyword>
<feature type="compositionally biased region" description="Pro residues" evidence="1">
    <location>
        <begin position="1"/>
        <end position="12"/>
    </location>
</feature>
<sequence length="170" mass="19381">MGPRPSVKPAPARPVRTPGWRKVERNGYHFSLDENGDPHRIEVPDLSIDARTPRSRSAQRNAGKPDRLPTDDGGHFIAHRFNGPRDAFNHFAQDASINRGKYRVLEQKWFDAKAKGKPVSLAMDIIYPKGSRRPDRLLIWYNIGGRTEFAEVPNRPSAIRVPKKRKGKRK</sequence>
<evidence type="ECO:0000313" key="3">
    <source>
        <dbReference type="EMBL" id="ASR53300.1"/>
    </source>
</evidence>
<evidence type="ECO:0000256" key="1">
    <source>
        <dbReference type="SAM" id="MobiDB-lite"/>
    </source>
</evidence>
<dbReference type="Pfam" id="PF13930">
    <property type="entry name" value="Endonuclea_NS_2"/>
    <property type="match status" value="1"/>
</dbReference>
<gene>
    <name evidence="3" type="ORF">B5J99_03105</name>
</gene>
<proteinExistence type="predicted"/>
<evidence type="ECO:0000259" key="2">
    <source>
        <dbReference type="Pfam" id="PF13930"/>
    </source>
</evidence>
<dbReference type="InterPro" id="IPR044927">
    <property type="entry name" value="Endonuclea_NS_2"/>
</dbReference>
<dbReference type="EMBL" id="CP020083">
    <property type="protein sequence ID" value="ASR53300.1"/>
    <property type="molecule type" value="Genomic_DNA"/>
</dbReference>
<protein>
    <recommendedName>
        <fullName evidence="2">Type VII secretion system protein EssD-like domain-containing protein</fullName>
    </recommendedName>
</protein>
<evidence type="ECO:0000313" key="4">
    <source>
        <dbReference type="Proteomes" id="UP000258016"/>
    </source>
</evidence>
<accession>A0ABM6MBC5</accession>
<reference evidence="3 4" key="1">
    <citation type="submission" date="2017-03" db="EMBL/GenBank/DDBJ databases">
        <title>Complete genome sequence of Blastomonas fulva degrading microcsystin LR.</title>
        <authorList>
            <person name="Lee H.-g."/>
            <person name="Jin L."/>
            <person name="oh H.-M."/>
        </authorList>
    </citation>
    <scope>NUCLEOTIDE SEQUENCE [LARGE SCALE GENOMIC DNA]</scope>
    <source>
        <strain evidence="3 4">T2</strain>
    </source>
</reference>
<feature type="region of interest" description="Disordered" evidence="1">
    <location>
        <begin position="1"/>
        <end position="73"/>
    </location>
</feature>
<name>A0ABM6MBC5_9SPHN</name>
<organism evidence="3 4">
    <name type="scientific">Blastomonas fulva</name>
    <dbReference type="NCBI Taxonomy" id="1550728"/>
    <lineage>
        <taxon>Bacteria</taxon>
        <taxon>Pseudomonadati</taxon>
        <taxon>Pseudomonadota</taxon>
        <taxon>Alphaproteobacteria</taxon>
        <taxon>Sphingomonadales</taxon>
        <taxon>Sphingomonadaceae</taxon>
        <taxon>Blastomonas</taxon>
    </lineage>
</organism>